<name>D0W9U9_NEILA</name>
<comment type="caution">
    <text evidence="1">The sequence shown here is derived from an EMBL/GenBank/DDBJ whole genome shotgun (WGS) entry which is preliminary data.</text>
</comment>
<dbReference type="AlphaFoldDB" id="D0W9U9"/>
<gene>
    <name evidence="1" type="ORF">NEILACOT_04311</name>
</gene>
<dbReference type="EMBL" id="ACEQ02000014">
    <property type="protein sequence ID" value="EEZ75612.1"/>
    <property type="molecule type" value="Genomic_DNA"/>
</dbReference>
<reference evidence="1 2" key="1">
    <citation type="submission" date="2009-10" db="EMBL/GenBank/DDBJ databases">
        <authorList>
            <person name="Weinstock G."/>
            <person name="Sodergren E."/>
            <person name="Clifton S."/>
            <person name="Fulton L."/>
            <person name="Fulton B."/>
            <person name="Courtney L."/>
            <person name="Fronick C."/>
            <person name="Harrison M."/>
            <person name="Strong C."/>
            <person name="Farmer C."/>
            <person name="Delahaunty K."/>
            <person name="Markovic C."/>
            <person name="Hall O."/>
            <person name="Minx P."/>
            <person name="Tomlinson C."/>
            <person name="Mitreva M."/>
            <person name="Nelson J."/>
            <person name="Hou S."/>
            <person name="Wollam A."/>
            <person name="Pepin K.H."/>
            <person name="Johnson M."/>
            <person name="Bhonagiri V."/>
            <person name="Nash W.E."/>
            <person name="Warren W."/>
            <person name="Chinwalla A."/>
            <person name="Mardis E.R."/>
            <person name="Wilson R.K."/>
        </authorList>
    </citation>
    <scope>NUCLEOTIDE SEQUENCE [LARGE SCALE GENOMIC DNA]</scope>
    <source>
        <strain evidence="1 2">ATCC 23970</strain>
    </source>
</reference>
<proteinExistence type="predicted"/>
<dbReference type="Proteomes" id="UP000003843">
    <property type="component" value="Unassembled WGS sequence"/>
</dbReference>
<protein>
    <submittedName>
        <fullName evidence="1">Uncharacterized protein</fullName>
    </submittedName>
</protein>
<evidence type="ECO:0000313" key="2">
    <source>
        <dbReference type="Proteomes" id="UP000003843"/>
    </source>
</evidence>
<sequence>MFLINRHFLIFLLNEPILLSLKHFCRAAGLLSNICTRSGKTISLSVYRQRCGRFGFCRFRNAARPRFQIFRSNPFAV</sequence>
<accession>D0W9U9</accession>
<evidence type="ECO:0000313" key="1">
    <source>
        <dbReference type="EMBL" id="EEZ75612.1"/>
    </source>
</evidence>
<organism evidence="1 2">
    <name type="scientific">Neisseria lactamica ATCC 23970</name>
    <dbReference type="NCBI Taxonomy" id="546265"/>
    <lineage>
        <taxon>Bacteria</taxon>
        <taxon>Pseudomonadati</taxon>
        <taxon>Pseudomonadota</taxon>
        <taxon>Betaproteobacteria</taxon>
        <taxon>Neisseriales</taxon>
        <taxon>Neisseriaceae</taxon>
        <taxon>Neisseria</taxon>
    </lineage>
</organism>